<dbReference type="PROSITE" id="PS50056">
    <property type="entry name" value="TYR_PHOSPHATASE_2"/>
    <property type="match status" value="1"/>
</dbReference>
<keyword evidence="20" id="KW-1185">Reference proteome</keyword>
<evidence type="ECO:0000313" key="19">
    <source>
        <dbReference type="Ensembl" id="ENSCCRP00000057875.2"/>
    </source>
</evidence>
<feature type="compositionally biased region" description="Polar residues" evidence="15">
    <location>
        <begin position="626"/>
        <end position="644"/>
    </location>
</feature>
<dbReference type="InterPro" id="IPR000387">
    <property type="entry name" value="Tyr_Pase_dom"/>
</dbReference>
<evidence type="ECO:0000313" key="20">
    <source>
        <dbReference type="Proteomes" id="UP001108240"/>
    </source>
</evidence>
<feature type="binding site" evidence="12">
    <location>
        <begin position="326"/>
        <end position="327"/>
    </location>
    <ligand>
        <name>substrate</name>
    </ligand>
</feature>
<dbReference type="PANTHER" id="PTHR10807">
    <property type="entry name" value="MYOTUBULARIN-RELATED"/>
    <property type="match status" value="1"/>
</dbReference>
<dbReference type="GO" id="GO:0004722">
    <property type="term" value="F:protein serine/threonine phosphatase activity"/>
    <property type="evidence" value="ECO:0007669"/>
    <property type="project" value="UniProtKB-ARBA"/>
</dbReference>
<sequence length="1083" mass="121042">MSRTNRASCSMLNCFIPFPVLPGEWVEFLGRADDAIIAISNYRLHIKFKDSVINVPLRLIESVESRDMFQLHIICKDSKVVRCHFSTFKQCEEWLKRLNRAVAHPARLEELFALAFHAWCLGGNTDDEDQHLHLCRPGDHVRHRMEVEVKRMGFDMQNAWRVSDINNNYKLCSSYPQKLLVPVWITDKELESVASFRSWKRIPVVVYRHQRNGAVIARCSQPEISWWGWRNTEDEYLVTSIAKASQLDAGPRACRTRGDGPDSYDSDFDSSLTGCPAPDASSAAQKLLILDARSYTAAVANRAKGGGCECEEYYPNCEVMFMGMANIHSIRNSFQSLRAVCSQIPDPGNWLSALESTRWLQHLSVMLKAASLVCSAVEREGRPVLVHCSDGWDRTPQIVALAKILLDPFYRTIEGFQVLVETEWLDYGHKFADRCGHQESGEDVSEQCPVFLQWLDCVHQLLKQFPCLFEFNEAFLVKLVQHTYSCLYGTFLCNNAKEREARNVYKRTCSVWSLLRNGNKNFQNFLYIPCHDMVLQPVCHTRALQLWTAVYLPTSSPCTAAEDAMEIYLSPSAGGEEFSSRSLDRLPKTRSMDNLVSACENGVALTRTSSDPNLNKHCQEGRPALESNQPAAIQSACEETSSSVSREDDLRVEPCLTTQPLPSLPHPLAIDQAPPLPVTNQAPPQIPISSPQEIRTAENTNPPPLCNGDVENASGSANSEAIAPMEASVETLTEQSAIPPSRKAIDVAFEMPIQNGELVPARERPPPADYAKAARRLISQSQLTELSLLGSQWDSVQGLVQSACGGAIQHGSYHSRRLANKLLRAHTGSANGGPCCRRDPLRAPGSPIQSGWFSAVKNSSYAAICSSAASSLAMGPSFRQLLPSHSSPSSSGSPVYLDDDGLPVAVDAVQQRLRQIEASYKQEVEVLRRQVRQLQLKLESKQFCTPPSEPDVDYEDDITCLRESDGSDEEDSLSSHSEDGFSEGSWDRVERKDTEVTRWVPDHMASHCFNCDCEFWIAKRRHHCRNCGNVFCKDCCHLKLPIPDQQLYDPVLVCNTCHDLLLESRTRELRSQQLEKAIATASS</sequence>
<dbReference type="InterPro" id="IPR017455">
    <property type="entry name" value="Znf_FYVE-rel"/>
</dbReference>
<feature type="active site" description="Phosphocysteine intermediate" evidence="11">
    <location>
        <position position="388"/>
    </location>
</feature>
<dbReference type="GO" id="GO:0046474">
    <property type="term" value="P:glycerophospholipid biosynthetic process"/>
    <property type="evidence" value="ECO:0007669"/>
    <property type="project" value="UniProtKB-ARBA"/>
</dbReference>
<dbReference type="Pfam" id="PF06602">
    <property type="entry name" value="Myotub-related"/>
    <property type="match status" value="1"/>
</dbReference>
<dbReference type="GO" id="GO:0004438">
    <property type="term" value="F:phosphatidylinositol-3-phosphate phosphatase activity"/>
    <property type="evidence" value="ECO:0007669"/>
    <property type="project" value="TreeGrafter"/>
</dbReference>
<reference evidence="19" key="2">
    <citation type="submission" date="2025-09" db="UniProtKB">
        <authorList>
            <consortium name="Ensembl"/>
        </authorList>
    </citation>
    <scope>IDENTIFICATION</scope>
</reference>
<reference evidence="19" key="1">
    <citation type="submission" date="2025-08" db="UniProtKB">
        <authorList>
            <consortium name="Ensembl"/>
        </authorList>
    </citation>
    <scope>IDENTIFICATION</scope>
</reference>
<evidence type="ECO:0000256" key="5">
    <source>
        <dbReference type="ARBA" id="ARBA00022771"/>
    </source>
</evidence>
<keyword evidence="6" id="KW-0378">Hydrolase</keyword>
<evidence type="ECO:0000256" key="13">
    <source>
        <dbReference type="PROSITE-ProRule" id="PRU00091"/>
    </source>
</evidence>
<evidence type="ECO:0000259" key="16">
    <source>
        <dbReference type="PROSITE" id="PS50056"/>
    </source>
</evidence>
<dbReference type="EC" id="3.1.3.95" evidence="3"/>
<dbReference type="GeneTree" id="ENSGT00940000158976"/>
<evidence type="ECO:0000256" key="11">
    <source>
        <dbReference type="PIRSR" id="PIRSR630564-1"/>
    </source>
</evidence>
<dbReference type="Gene3D" id="3.90.190.10">
    <property type="entry name" value="Protein tyrosine phosphatase superfamily"/>
    <property type="match status" value="1"/>
</dbReference>
<comment type="subcellular location">
    <subcellularLocation>
        <location evidence="1">Endomembrane system</location>
        <topology evidence="1">Peripheral membrane protein</topology>
    </subcellularLocation>
</comment>
<dbReference type="GO" id="GO:0061952">
    <property type="term" value="P:midbody abscission"/>
    <property type="evidence" value="ECO:0007669"/>
    <property type="project" value="UniProtKB-ARBA"/>
</dbReference>
<dbReference type="GO" id="GO:0052629">
    <property type="term" value="F:phosphatidylinositol-3,5-bisphosphate 3-phosphatase activity"/>
    <property type="evidence" value="ECO:0007669"/>
    <property type="project" value="UniProtKB-EC"/>
</dbReference>
<dbReference type="GO" id="GO:0060090">
    <property type="term" value="F:molecular adaptor activity"/>
    <property type="evidence" value="ECO:0007669"/>
    <property type="project" value="UniProtKB-ARBA"/>
</dbReference>
<protein>
    <recommendedName>
        <fullName evidence="3">phosphatidylinositol-3,5-bisphosphate 3-phosphatase</fullName>
        <ecNumber evidence="3">3.1.3.95</ecNumber>
    </recommendedName>
    <alternativeName>
        <fullName evidence="10">Phosphatidylinositol-3,5-bisphosphate 3-phosphatase</fullName>
    </alternativeName>
</protein>
<dbReference type="GO" id="GO:0019903">
    <property type="term" value="F:protein phosphatase binding"/>
    <property type="evidence" value="ECO:0007669"/>
    <property type="project" value="UniProtKB-ARBA"/>
</dbReference>
<feature type="domain" description="Tyrosine specific protein phosphatases" evidence="16">
    <location>
        <begin position="357"/>
        <end position="401"/>
    </location>
</feature>
<dbReference type="InterPro" id="IPR016130">
    <property type="entry name" value="Tyr_Pase_AS"/>
</dbReference>
<feature type="binding site" evidence="12">
    <location>
        <begin position="301"/>
        <end position="304"/>
    </location>
    <ligand>
        <name>substrate</name>
    </ligand>
</feature>
<evidence type="ECO:0000259" key="18">
    <source>
        <dbReference type="PROSITE" id="PS51339"/>
    </source>
</evidence>
<evidence type="ECO:0000256" key="12">
    <source>
        <dbReference type="PIRSR" id="PIRSR630564-2"/>
    </source>
</evidence>
<dbReference type="GO" id="GO:0046856">
    <property type="term" value="P:phosphatidylinositol dephosphorylation"/>
    <property type="evidence" value="ECO:0007669"/>
    <property type="project" value="UniProtKB-ARBA"/>
</dbReference>
<evidence type="ECO:0000259" key="17">
    <source>
        <dbReference type="PROSITE" id="PS50178"/>
    </source>
</evidence>
<organism evidence="19 20">
    <name type="scientific">Cyprinus carpio carpio</name>
    <dbReference type="NCBI Taxonomy" id="630221"/>
    <lineage>
        <taxon>Eukaryota</taxon>
        <taxon>Metazoa</taxon>
        <taxon>Chordata</taxon>
        <taxon>Craniata</taxon>
        <taxon>Vertebrata</taxon>
        <taxon>Euteleostomi</taxon>
        <taxon>Actinopterygii</taxon>
        <taxon>Neopterygii</taxon>
        <taxon>Teleostei</taxon>
        <taxon>Ostariophysi</taxon>
        <taxon>Cypriniformes</taxon>
        <taxon>Cyprinidae</taxon>
        <taxon>Cyprininae</taxon>
        <taxon>Cyprinus</taxon>
    </lineage>
</organism>
<feature type="domain" description="FYVE-type" evidence="17">
    <location>
        <begin position="1002"/>
        <end position="1062"/>
    </location>
</feature>
<dbReference type="Gene3D" id="3.30.40.10">
    <property type="entry name" value="Zinc/RING finger domain, C3HC4 (zinc finger)"/>
    <property type="match status" value="1"/>
</dbReference>
<dbReference type="InterPro" id="IPR013083">
    <property type="entry name" value="Znf_RING/FYVE/PHD"/>
</dbReference>
<evidence type="ECO:0000256" key="14">
    <source>
        <dbReference type="SAM" id="Coils"/>
    </source>
</evidence>
<dbReference type="SMART" id="SM00404">
    <property type="entry name" value="PTPc_motif"/>
    <property type="match status" value="1"/>
</dbReference>
<dbReference type="Proteomes" id="UP001108240">
    <property type="component" value="Unplaced"/>
</dbReference>
<keyword evidence="9" id="KW-0472">Membrane</keyword>
<dbReference type="SUPFAM" id="SSF57903">
    <property type="entry name" value="FYVE/PHD zinc finger"/>
    <property type="match status" value="1"/>
</dbReference>
<dbReference type="AlphaFoldDB" id="A0A8C1D6L3"/>
<evidence type="ECO:0000256" key="6">
    <source>
        <dbReference type="ARBA" id="ARBA00022801"/>
    </source>
</evidence>
<dbReference type="SUPFAM" id="SSF52799">
    <property type="entry name" value="(Phosphotyrosine protein) phosphatases II"/>
    <property type="match status" value="1"/>
</dbReference>
<dbReference type="GO" id="GO:0005829">
    <property type="term" value="C:cytosol"/>
    <property type="evidence" value="ECO:0007669"/>
    <property type="project" value="UniProtKB-ARBA"/>
</dbReference>
<dbReference type="SMART" id="SM00064">
    <property type="entry name" value="FYVE"/>
    <property type="match status" value="1"/>
</dbReference>
<dbReference type="InterPro" id="IPR011011">
    <property type="entry name" value="Znf_FYVE_PHD"/>
</dbReference>
<dbReference type="Pfam" id="PF01363">
    <property type="entry name" value="FYVE"/>
    <property type="match status" value="1"/>
</dbReference>
<evidence type="ECO:0000256" key="3">
    <source>
        <dbReference type="ARBA" id="ARBA00012903"/>
    </source>
</evidence>
<evidence type="ECO:0000256" key="7">
    <source>
        <dbReference type="ARBA" id="ARBA00022833"/>
    </source>
</evidence>
<dbReference type="InterPro" id="IPR046978">
    <property type="entry name" value="MTMR4_FYVE"/>
</dbReference>
<dbReference type="PANTHER" id="PTHR10807:SF64">
    <property type="entry name" value="MYOTUBULARIN-RELATED PROTEIN 4"/>
    <property type="match status" value="1"/>
</dbReference>
<dbReference type="FunFam" id="3.30.40.10:FF:000073">
    <property type="entry name" value="myotubularin-related protein 4 isoform X2"/>
    <property type="match status" value="1"/>
</dbReference>
<dbReference type="GO" id="GO:0008270">
    <property type="term" value="F:zinc ion binding"/>
    <property type="evidence" value="ECO:0007669"/>
    <property type="project" value="UniProtKB-KW"/>
</dbReference>
<keyword evidence="7" id="KW-0862">Zinc</keyword>
<dbReference type="PROSITE" id="PS00383">
    <property type="entry name" value="TYR_PHOSPHATASE_1"/>
    <property type="match status" value="1"/>
</dbReference>
<dbReference type="InterPro" id="IPR029021">
    <property type="entry name" value="Prot-tyrosine_phosphatase-like"/>
</dbReference>
<comment type="similarity">
    <text evidence="2">Belongs to the protein-tyrosine phosphatase family. Non-receptor class myotubularin subfamily.</text>
</comment>
<evidence type="ECO:0000256" key="2">
    <source>
        <dbReference type="ARBA" id="ARBA00007471"/>
    </source>
</evidence>
<evidence type="ECO:0000256" key="9">
    <source>
        <dbReference type="ARBA" id="ARBA00023136"/>
    </source>
</evidence>
<dbReference type="InterPro" id="IPR003595">
    <property type="entry name" value="Tyr_Pase_cat"/>
</dbReference>
<keyword evidence="5 13" id="KW-0863">Zinc-finger</keyword>
<dbReference type="InterPro" id="IPR030564">
    <property type="entry name" value="Myotubularin"/>
</dbReference>
<evidence type="ECO:0000256" key="10">
    <source>
        <dbReference type="ARBA" id="ARBA00032571"/>
    </source>
</evidence>
<dbReference type="InterPro" id="IPR000306">
    <property type="entry name" value="Znf_FYVE"/>
</dbReference>
<accession>A0A8C1D6L3</accession>
<dbReference type="CDD" id="cd15733">
    <property type="entry name" value="FYVE_MTMR4"/>
    <property type="match status" value="1"/>
</dbReference>
<dbReference type="GO" id="GO:0016020">
    <property type="term" value="C:membrane"/>
    <property type="evidence" value="ECO:0007669"/>
    <property type="project" value="TreeGrafter"/>
</dbReference>
<feature type="domain" description="Myotubularin phosphatase" evidence="18">
    <location>
        <begin position="139"/>
        <end position="551"/>
    </location>
</feature>
<evidence type="ECO:0000256" key="4">
    <source>
        <dbReference type="ARBA" id="ARBA00022723"/>
    </source>
</evidence>
<dbReference type="PROSITE" id="PS50178">
    <property type="entry name" value="ZF_FYVE"/>
    <property type="match status" value="1"/>
</dbReference>
<dbReference type="PROSITE" id="PS51339">
    <property type="entry name" value="PPASE_MYOTUBULARIN"/>
    <property type="match status" value="1"/>
</dbReference>
<keyword evidence="4" id="KW-0479">Metal-binding</keyword>
<dbReference type="SUPFAM" id="SSF50729">
    <property type="entry name" value="PH domain-like"/>
    <property type="match status" value="1"/>
</dbReference>
<proteinExistence type="inferred from homology"/>
<evidence type="ECO:0000256" key="1">
    <source>
        <dbReference type="ARBA" id="ARBA00004184"/>
    </source>
</evidence>
<name>A0A8C1D6L3_CYPCA</name>
<dbReference type="GO" id="GO:0010506">
    <property type="term" value="P:regulation of autophagy"/>
    <property type="evidence" value="ECO:0007669"/>
    <property type="project" value="TreeGrafter"/>
</dbReference>
<dbReference type="Ensembl" id="ENSCCRT00000062737.2">
    <property type="protein sequence ID" value="ENSCCRP00000057875.2"/>
    <property type="gene ID" value="ENSCCRG00000030066.2"/>
</dbReference>
<keyword evidence="8" id="KW-0443">Lipid metabolism</keyword>
<evidence type="ECO:0000256" key="15">
    <source>
        <dbReference type="SAM" id="MobiDB-lite"/>
    </source>
</evidence>
<dbReference type="GO" id="GO:0012505">
    <property type="term" value="C:endomembrane system"/>
    <property type="evidence" value="ECO:0007669"/>
    <property type="project" value="UniProtKB-SubCell"/>
</dbReference>
<dbReference type="InterPro" id="IPR010569">
    <property type="entry name" value="Myotubularin-like_Pase_dom"/>
</dbReference>
<keyword evidence="14" id="KW-0175">Coiled coil</keyword>
<feature type="coiled-coil region" evidence="14">
    <location>
        <begin position="910"/>
        <end position="937"/>
    </location>
</feature>
<evidence type="ECO:0000256" key="8">
    <source>
        <dbReference type="ARBA" id="ARBA00023098"/>
    </source>
</evidence>
<feature type="region of interest" description="Disordered" evidence="15">
    <location>
        <begin position="964"/>
        <end position="988"/>
    </location>
</feature>
<feature type="region of interest" description="Disordered" evidence="15">
    <location>
        <begin position="607"/>
        <end position="649"/>
    </location>
</feature>
<feature type="binding site" evidence="12">
    <location>
        <begin position="388"/>
        <end position="394"/>
    </location>
    <ligand>
        <name>substrate</name>
    </ligand>
</feature>